<accession>A0A8H5IE42</accession>
<feature type="active site" description="Proton acceptor" evidence="5">
    <location>
        <position position="44"/>
    </location>
</feature>
<evidence type="ECO:0000256" key="1">
    <source>
        <dbReference type="ARBA" id="ARBA00009865"/>
    </source>
</evidence>
<gene>
    <name evidence="10" type="ORF">FPHYL_13265</name>
</gene>
<dbReference type="EMBL" id="JAAOAQ010000759">
    <property type="protein sequence ID" value="KAF5535136.1"/>
    <property type="molecule type" value="Genomic_DNA"/>
</dbReference>
<sequence length="345" mass="38948">MAFFFHNLLLLVMVICLPGNVILLANSQPTSITYENPLIKQRADPHIVKSDGVYYFTASVPEYDRIILRRSNTIQGLADAEEVTIWDKKDSKAGVGYVWAPEIHRISGKWYIYFALGRKSNFDIRMFVLEGTGDNVITADWVEKSWIESDWDTFSLDATTFEVNGIRYLSWAQADPSFDGTSIMLAPMENPWTLKLPAVAISRPDLDWERIGHKVNEGPYALLKNGKIWLTYSASATDHNYVMGLLSADIDADLMDANNWTKAQEPVFKSNPEASQFGPGHSSFTTSEDGKSDILVYHARQYRDIEGDPLNNPDRHTRVQKLNWKQDGSPDFGVPVADGETISRF</sequence>
<feature type="site" description="Important for catalytic activity, responsible for pKa modulation of the active site Glu and correct orientation of both the proton donor and substrate" evidence="6">
    <location>
        <position position="157"/>
    </location>
</feature>
<protein>
    <submittedName>
        <fullName evidence="10">Alpha-n-arabinofuranosidase 2</fullName>
    </submittedName>
</protein>
<keyword evidence="11" id="KW-1185">Reference proteome</keyword>
<evidence type="ECO:0000256" key="3">
    <source>
        <dbReference type="ARBA" id="ARBA00022801"/>
    </source>
</evidence>
<proteinExistence type="inferred from homology"/>
<comment type="similarity">
    <text evidence="1 7">Belongs to the glycosyl hydrolase 43 family.</text>
</comment>
<feature type="active site" description="Proton donor" evidence="5">
    <location>
        <position position="217"/>
    </location>
</feature>
<keyword evidence="3 7" id="KW-0378">Hydrolase</keyword>
<evidence type="ECO:0000256" key="2">
    <source>
        <dbReference type="ARBA" id="ARBA00022729"/>
    </source>
</evidence>
<evidence type="ECO:0000256" key="6">
    <source>
        <dbReference type="PIRSR" id="PIRSR606710-2"/>
    </source>
</evidence>
<evidence type="ECO:0000256" key="9">
    <source>
        <dbReference type="SAM" id="SignalP"/>
    </source>
</evidence>
<keyword evidence="4 7" id="KW-0326">Glycosidase</keyword>
<dbReference type="PANTHER" id="PTHR43817:SF1">
    <property type="entry name" value="HYDROLASE, FAMILY 43, PUTATIVE (AFU_ORTHOLOGUE AFUA_3G01660)-RELATED"/>
    <property type="match status" value="1"/>
</dbReference>
<dbReference type="GO" id="GO:0005975">
    <property type="term" value="P:carbohydrate metabolic process"/>
    <property type="evidence" value="ECO:0007669"/>
    <property type="project" value="InterPro"/>
</dbReference>
<evidence type="ECO:0000313" key="10">
    <source>
        <dbReference type="EMBL" id="KAF5535136.1"/>
    </source>
</evidence>
<dbReference type="InterPro" id="IPR016828">
    <property type="entry name" value="Alpha-L-arabinofuranosidase"/>
</dbReference>
<feature type="chain" id="PRO_5034931014" evidence="9">
    <location>
        <begin position="28"/>
        <end position="345"/>
    </location>
</feature>
<evidence type="ECO:0000313" key="11">
    <source>
        <dbReference type="Proteomes" id="UP000582016"/>
    </source>
</evidence>
<evidence type="ECO:0000256" key="4">
    <source>
        <dbReference type="ARBA" id="ARBA00023295"/>
    </source>
</evidence>
<evidence type="ECO:0000256" key="5">
    <source>
        <dbReference type="PIRSR" id="PIRSR606710-1"/>
    </source>
</evidence>
<dbReference type="Proteomes" id="UP000582016">
    <property type="component" value="Unassembled WGS sequence"/>
</dbReference>
<organism evidence="10 11">
    <name type="scientific">Fusarium phyllophilum</name>
    <dbReference type="NCBI Taxonomy" id="47803"/>
    <lineage>
        <taxon>Eukaryota</taxon>
        <taxon>Fungi</taxon>
        <taxon>Dikarya</taxon>
        <taxon>Ascomycota</taxon>
        <taxon>Pezizomycotina</taxon>
        <taxon>Sordariomycetes</taxon>
        <taxon>Hypocreomycetidae</taxon>
        <taxon>Hypocreales</taxon>
        <taxon>Nectriaceae</taxon>
        <taxon>Fusarium</taxon>
        <taxon>Fusarium fujikuroi species complex</taxon>
    </lineage>
</organism>
<dbReference type="GO" id="GO:0004553">
    <property type="term" value="F:hydrolase activity, hydrolyzing O-glycosyl compounds"/>
    <property type="evidence" value="ECO:0007669"/>
    <property type="project" value="InterPro"/>
</dbReference>
<feature type="region of interest" description="Disordered" evidence="8">
    <location>
        <begin position="325"/>
        <end position="345"/>
    </location>
</feature>
<comment type="caution">
    <text evidence="10">The sequence shown here is derived from an EMBL/GenBank/DDBJ whole genome shotgun (WGS) entry which is preliminary data.</text>
</comment>
<dbReference type="AlphaFoldDB" id="A0A8H5IE42"/>
<dbReference type="PIRSF" id="PIRSF025414">
    <property type="entry name" value="Alpha-L-arabinofuranosidase"/>
    <property type="match status" value="1"/>
</dbReference>
<dbReference type="OrthoDB" id="272289at2759"/>
<evidence type="ECO:0000256" key="7">
    <source>
        <dbReference type="RuleBase" id="RU361187"/>
    </source>
</evidence>
<name>A0A8H5IE42_9HYPO</name>
<dbReference type="InterPro" id="IPR006710">
    <property type="entry name" value="Glyco_hydro_43"/>
</dbReference>
<dbReference type="Pfam" id="PF04616">
    <property type="entry name" value="Glyco_hydro_43"/>
    <property type="match status" value="1"/>
</dbReference>
<feature type="signal peptide" evidence="9">
    <location>
        <begin position="1"/>
        <end position="27"/>
    </location>
</feature>
<evidence type="ECO:0000256" key="8">
    <source>
        <dbReference type="SAM" id="MobiDB-lite"/>
    </source>
</evidence>
<dbReference type="InterPro" id="IPR023296">
    <property type="entry name" value="Glyco_hydro_beta-prop_sf"/>
</dbReference>
<dbReference type="Gene3D" id="2.115.10.20">
    <property type="entry name" value="Glycosyl hydrolase domain, family 43"/>
    <property type="match status" value="1"/>
</dbReference>
<dbReference type="PANTHER" id="PTHR43817">
    <property type="entry name" value="GLYCOSYL HYDROLASE"/>
    <property type="match status" value="1"/>
</dbReference>
<dbReference type="SUPFAM" id="SSF75005">
    <property type="entry name" value="Arabinanase/levansucrase/invertase"/>
    <property type="match status" value="1"/>
</dbReference>
<reference evidence="10 11" key="1">
    <citation type="submission" date="2020-05" db="EMBL/GenBank/DDBJ databases">
        <title>Identification and distribution of gene clusters putatively required for synthesis of sphingolipid metabolism inhibitors in phylogenetically diverse species of the filamentous fungus Fusarium.</title>
        <authorList>
            <person name="Kim H.-S."/>
            <person name="Busman M."/>
            <person name="Brown D.W."/>
            <person name="Divon H."/>
            <person name="Uhlig S."/>
            <person name="Proctor R.H."/>
        </authorList>
    </citation>
    <scope>NUCLEOTIDE SEQUENCE [LARGE SCALE GENOMIC DNA]</scope>
    <source>
        <strain evidence="10 11">NRRL 13617</strain>
    </source>
</reference>
<keyword evidence="2 9" id="KW-0732">Signal</keyword>